<evidence type="ECO:0000313" key="2">
    <source>
        <dbReference type="EMBL" id="EIG52557.1"/>
    </source>
</evidence>
<organism evidence="2">
    <name type="scientific">Desulfovibrio sp. U5L</name>
    <dbReference type="NCBI Taxonomy" id="596152"/>
    <lineage>
        <taxon>Bacteria</taxon>
        <taxon>Pseudomonadati</taxon>
        <taxon>Thermodesulfobacteriota</taxon>
        <taxon>Desulfovibrionia</taxon>
        <taxon>Desulfovibrionales</taxon>
        <taxon>Desulfovibrionaceae</taxon>
        <taxon>Desulfovibrio</taxon>
    </lineage>
</organism>
<dbReference type="SUPFAM" id="SSF46785">
    <property type="entry name" value="Winged helix' DNA-binding domain"/>
    <property type="match status" value="1"/>
</dbReference>
<dbReference type="PANTHER" id="PTHR33169">
    <property type="entry name" value="PADR-FAMILY TRANSCRIPTIONAL REGULATOR"/>
    <property type="match status" value="1"/>
</dbReference>
<dbReference type="InterPro" id="IPR036388">
    <property type="entry name" value="WH-like_DNA-bd_sf"/>
</dbReference>
<dbReference type="STRING" id="596152.DesU5LDRAFT_0856"/>
<reference evidence="2" key="1">
    <citation type="submission" date="2011-11" db="EMBL/GenBank/DDBJ databases">
        <title>Improved High-Quality Draft sequence of Desulfovibrio sp. U5L.</title>
        <authorList>
            <consortium name="US DOE Joint Genome Institute"/>
            <person name="Lucas S."/>
            <person name="Han J."/>
            <person name="Lapidus A."/>
            <person name="Cheng J.-F."/>
            <person name="Goodwin L."/>
            <person name="Pitluck S."/>
            <person name="Peters L."/>
            <person name="Ovchinnikova G."/>
            <person name="Held B."/>
            <person name="Detter J.C."/>
            <person name="Han C."/>
            <person name="Tapia R."/>
            <person name="Land M."/>
            <person name="Hauser L."/>
            <person name="Kyrpides N."/>
            <person name="Ivanova N."/>
            <person name="Pagani I."/>
            <person name="Gabster J."/>
            <person name="Walker C."/>
            <person name="Stolyar S."/>
            <person name="Stahl D."/>
            <person name="Arkin A."/>
            <person name="Dehal P."/>
            <person name="Hazen T."/>
            <person name="Woyke T."/>
        </authorList>
    </citation>
    <scope>NUCLEOTIDE SEQUENCE [LARGE SCALE GENOMIC DNA]</scope>
    <source>
        <strain evidence="2">U5L</strain>
    </source>
</reference>
<dbReference type="HOGENOM" id="CLU_063440_5_0_7"/>
<dbReference type="Gene3D" id="1.10.10.10">
    <property type="entry name" value="Winged helix-like DNA-binding domain superfamily/Winged helix DNA-binding domain"/>
    <property type="match status" value="1"/>
</dbReference>
<sequence>MDFIDCPCTGKTLARLVRPAILTQLAREALHGYVLVRRLAPMPIFRRQSPDATGVYRTLREMEAEGLLAGDWDLAERGPAKRRYALTDAGRACLAKWVDTLAEYQSAVTALLGEAELALGPRTARRAS</sequence>
<name>I2PYF1_9BACT</name>
<dbReference type="PANTHER" id="PTHR33169:SF14">
    <property type="entry name" value="TRANSCRIPTIONAL REGULATOR RV3488"/>
    <property type="match status" value="1"/>
</dbReference>
<proteinExistence type="predicted"/>
<dbReference type="AlphaFoldDB" id="I2PYF1"/>
<dbReference type="InterPro" id="IPR052509">
    <property type="entry name" value="Metal_resp_DNA-bind_regulator"/>
</dbReference>
<feature type="domain" description="Transcription regulator PadR N-terminal" evidence="1">
    <location>
        <begin position="21"/>
        <end position="95"/>
    </location>
</feature>
<dbReference type="InterPro" id="IPR005149">
    <property type="entry name" value="Tscrpt_reg_PadR_N"/>
</dbReference>
<dbReference type="InterPro" id="IPR036390">
    <property type="entry name" value="WH_DNA-bd_sf"/>
</dbReference>
<accession>I2PYF1</accession>
<protein>
    <submittedName>
        <fullName evidence="2">Putative transcriptional regulator</fullName>
    </submittedName>
</protein>
<evidence type="ECO:0000259" key="1">
    <source>
        <dbReference type="Pfam" id="PF03551"/>
    </source>
</evidence>
<gene>
    <name evidence="2" type="ORF">DesU5LDRAFT_0856</name>
</gene>
<dbReference type="EMBL" id="JH600068">
    <property type="protein sequence ID" value="EIG52557.1"/>
    <property type="molecule type" value="Genomic_DNA"/>
</dbReference>
<dbReference type="eggNOG" id="COG1695">
    <property type="taxonomic scope" value="Bacteria"/>
</dbReference>
<dbReference type="Pfam" id="PF03551">
    <property type="entry name" value="PadR"/>
    <property type="match status" value="1"/>
</dbReference>
<dbReference type="OrthoDB" id="1683430at2"/>